<dbReference type="SUPFAM" id="SSF111369">
    <property type="entry name" value="HlyD-like secretion proteins"/>
    <property type="match status" value="1"/>
</dbReference>
<sequence length="257" mass="28407">MNWKSKPLLVLFGILGILLLSLLIFRSSKKETIVLKKGSLVEVVYALGTVKPEKEYSLKFGISAAIKEIYVSEGKSVQKGEALIKNDSGIIFRAPFSGTVTNLNLSDDELVMPGISILKILDMDDLYILVSLDQESAMRIRPKQIVQFSFESVRGHTYSGIVDRVYPSQGQFMVRVNADLFPDGILPDMTADVAIQVADKKDVLLVPIKSISKGKVIRYRDGKKEKVSVKLGAINSEFGELLEGDLKENDEVVLGIE</sequence>
<dbReference type="GO" id="GO:1990281">
    <property type="term" value="C:efflux pump complex"/>
    <property type="evidence" value="ECO:0007669"/>
    <property type="project" value="TreeGrafter"/>
</dbReference>
<dbReference type="RefSeq" id="WP_108976637.1">
    <property type="nucleotide sequence ID" value="NZ_BFBB01000007.1"/>
</dbReference>
<dbReference type="EMBL" id="BFBB01000007">
    <property type="protein sequence ID" value="GBF50688.1"/>
    <property type="molecule type" value="Genomic_DNA"/>
</dbReference>
<dbReference type="PANTHER" id="PTHR30469">
    <property type="entry name" value="MULTIDRUG RESISTANCE PROTEIN MDTA"/>
    <property type="match status" value="1"/>
</dbReference>
<dbReference type="Proteomes" id="UP000245133">
    <property type="component" value="Unassembled WGS sequence"/>
</dbReference>
<dbReference type="Gene3D" id="2.40.50.100">
    <property type="match status" value="1"/>
</dbReference>
<evidence type="ECO:0000313" key="1">
    <source>
        <dbReference type="EMBL" id="GBF50688.1"/>
    </source>
</evidence>
<gene>
    <name evidence="1" type="ORF">LPTSP4_22150</name>
</gene>
<keyword evidence="2" id="KW-1185">Reference proteome</keyword>
<dbReference type="Gene3D" id="2.40.420.20">
    <property type="match status" value="1"/>
</dbReference>
<dbReference type="GO" id="GO:0015562">
    <property type="term" value="F:efflux transmembrane transporter activity"/>
    <property type="evidence" value="ECO:0007669"/>
    <property type="project" value="TreeGrafter"/>
</dbReference>
<name>A0A2P2E1B9_9LEPT</name>
<dbReference type="AlphaFoldDB" id="A0A2P2E1B9"/>
<reference evidence="1 2" key="1">
    <citation type="submission" date="2018-02" db="EMBL/GenBank/DDBJ databases">
        <title>Novel Leptospira species isolated from soil and water in Japan.</title>
        <authorList>
            <person name="Nakao R."/>
            <person name="Masuzawa T."/>
        </authorList>
    </citation>
    <scope>NUCLEOTIDE SEQUENCE [LARGE SCALE GENOMIC DNA]</scope>
    <source>
        <strain evidence="1 2">YH101</strain>
    </source>
</reference>
<dbReference type="Gene3D" id="2.40.30.170">
    <property type="match status" value="1"/>
</dbReference>
<comment type="caution">
    <text evidence="1">The sequence shown here is derived from an EMBL/GenBank/DDBJ whole genome shotgun (WGS) entry which is preliminary data.</text>
</comment>
<dbReference type="OrthoDB" id="344621at2"/>
<proteinExistence type="predicted"/>
<evidence type="ECO:0000313" key="2">
    <source>
        <dbReference type="Proteomes" id="UP000245133"/>
    </source>
</evidence>
<organism evidence="1 2">
    <name type="scientific">Leptospira ryugenii</name>
    <dbReference type="NCBI Taxonomy" id="1917863"/>
    <lineage>
        <taxon>Bacteria</taxon>
        <taxon>Pseudomonadati</taxon>
        <taxon>Spirochaetota</taxon>
        <taxon>Spirochaetia</taxon>
        <taxon>Leptospirales</taxon>
        <taxon>Leptospiraceae</taxon>
        <taxon>Leptospira</taxon>
    </lineage>
</organism>
<protein>
    <submittedName>
        <fullName evidence="1">Uncharacterized protein</fullName>
    </submittedName>
</protein>
<accession>A0A2P2E1B9</accession>